<feature type="region of interest" description="Disordered" evidence="1">
    <location>
        <begin position="368"/>
        <end position="416"/>
    </location>
</feature>
<feature type="region of interest" description="Disordered" evidence="1">
    <location>
        <begin position="293"/>
        <end position="337"/>
    </location>
</feature>
<feature type="region of interest" description="Disordered" evidence="1">
    <location>
        <begin position="523"/>
        <end position="600"/>
    </location>
</feature>
<evidence type="ECO:0000313" key="4">
    <source>
        <dbReference type="Proteomes" id="UP000600080"/>
    </source>
</evidence>
<evidence type="ECO:0000313" key="3">
    <source>
        <dbReference type="EMBL" id="GGN52414.1"/>
    </source>
</evidence>
<feature type="compositionally biased region" description="Basic and acidic residues" evidence="1">
    <location>
        <begin position="16"/>
        <end position="34"/>
    </location>
</feature>
<sequence length="600" mass="62603">MSRPEHPTHSTGAHRSRGDAQRRSRPQSDRRPEPDTPDAPRSPDPHDGYEPFLDGLFTYCLSVLCAHDAAIAVLGEVLALAERHHHRRPADPALHRSWLYALARWSCQCRLAERTGPGGRAVDPKRRESAAPDAGAARDAELRQRELAALAWPEAAGTTPEQREALELSVRHQLAADEVAAVLGADPAATRALLAAASCEVERTRAALAVVESGRCREVAQLAGDTQVLLGPALSRELVRHVDHCTVCRRTAERATAPGAWPGTAPVDRGALPLVPAPREAVAAALAAARSAKSGRAKGMPGAGRGGRAGGANGSPRYDRSGFPVGPPTDRVARRRRLRSRALTTTVVATVVAAPVLALWAAYHSTPATDEAADDSPAVTASESHTGERMGGRPYENAGNARTTPGPGFTTGDGSHDVSVEVISASGGPERTDGPDGREEAAGRLTVAAQPSGRSTVITLSASGTHPVRWHAAAGAAWLQLSHTAGSLRPGQTATITVSIDHDREPAGRWRARIAIEPGGTAVTMEGYGATGPAPGPQRPTPAHPRPRPTSPSATPTPTHPRPHPTPPAPTPTATPGTPTPTPTKPAPGSTPSHTTRPAR</sequence>
<dbReference type="Proteomes" id="UP000600080">
    <property type="component" value="Unassembled WGS sequence"/>
</dbReference>
<feature type="compositionally biased region" description="Pro residues" evidence="1">
    <location>
        <begin position="558"/>
        <end position="586"/>
    </location>
</feature>
<comment type="caution">
    <text evidence="3">The sequence shown here is derived from an EMBL/GenBank/DDBJ whole genome shotgun (WGS) entry which is preliminary data.</text>
</comment>
<feature type="region of interest" description="Disordered" evidence="1">
    <location>
        <begin position="1"/>
        <end position="48"/>
    </location>
</feature>
<feature type="compositionally biased region" description="Low complexity" evidence="1">
    <location>
        <begin position="403"/>
        <end position="413"/>
    </location>
</feature>
<feature type="region of interest" description="Disordered" evidence="1">
    <location>
        <begin position="115"/>
        <end position="138"/>
    </location>
</feature>
<dbReference type="Pfam" id="PF19190">
    <property type="entry name" value="BACON_2"/>
    <property type="match status" value="1"/>
</dbReference>
<accession>A0ABQ2JND2</accession>
<protein>
    <recommendedName>
        <fullName evidence="2">BACON domain-containing protein</fullName>
    </recommendedName>
</protein>
<keyword evidence="4" id="KW-1185">Reference proteome</keyword>
<feature type="compositionally biased region" description="Pro residues" evidence="1">
    <location>
        <begin position="534"/>
        <end position="550"/>
    </location>
</feature>
<feature type="compositionally biased region" description="Basic and acidic residues" evidence="1">
    <location>
        <begin position="122"/>
        <end position="138"/>
    </location>
</feature>
<feature type="domain" description="BACON" evidence="2">
    <location>
        <begin position="449"/>
        <end position="505"/>
    </location>
</feature>
<dbReference type="InterPro" id="IPR024361">
    <property type="entry name" value="BACON"/>
</dbReference>
<reference evidence="4" key="1">
    <citation type="journal article" date="2019" name="Int. J. Syst. Evol. Microbiol.">
        <title>The Global Catalogue of Microorganisms (GCM) 10K type strain sequencing project: providing services to taxonomists for standard genome sequencing and annotation.</title>
        <authorList>
            <consortium name="The Broad Institute Genomics Platform"/>
            <consortium name="The Broad Institute Genome Sequencing Center for Infectious Disease"/>
            <person name="Wu L."/>
            <person name="Ma J."/>
        </authorList>
    </citation>
    <scope>NUCLEOTIDE SEQUENCE [LARGE SCALE GENOMIC DNA]</scope>
    <source>
        <strain evidence="4">CGMCC 4.7323</strain>
    </source>
</reference>
<dbReference type="EMBL" id="BMND01000020">
    <property type="protein sequence ID" value="GGN52414.1"/>
    <property type="molecule type" value="Genomic_DNA"/>
</dbReference>
<feature type="compositionally biased region" description="Gly residues" evidence="1">
    <location>
        <begin position="301"/>
        <end position="313"/>
    </location>
</feature>
<organism evidence="3 4">
    <name type="scientific">Streptomyces kronopolitis</name>
    <dbReference type="NCBI Taxonomy" id="1612435"/>
    <lineage>
        <taxon>Bacteria</taxon>
        <taxon>Bacillati</taxon>
        <taxon>Actinomycetota</taxon>
        <taxon>Actinomycetes</taxon>
        <taxon>Kitasatosporales</taxon>
        <taxon>Streptomycetaceae</taxon>
        <taxon>Streptomyces</taxon>
    </lineage>
</organism>
<name>A0ABQ2JND2_9ACTN</name>
<gene>
    <name evidence="3" type="ORF">GCM10012285_43520</name>
</gene>
<evidence type="ECO:0000256" key="1">
    <source>
        <dbReference type="SAM" id="MobiDB-lite"/>
    </source>
</evidence>
<proteinExistence type="predicted"/>
<evidence type="ECO:0000259" key="2">
    <source>
        <dbReference type="Pfam" id="PF19190"/>
    </source>
</evidence>